<organism evidence="1 2">
    <name type="scientific">Diphasiastrum complanatum</name>
    <name type="common">Issler's clubmoss</name>
    <name type="synonym">Lycopodium complanatum</name>
    <dbReference type="NCBI Taxonomy" id="34168"/>
    <lineage>
        <taxon>Eukaryota</taxon>
        <taxon>Viridiplantae</taxon>
        <taxon>Streptophyta</taxon>
        <taxon>Embryophyta</taxon>
        <taxon>Tracheophyta</taxon>
        <taxon>Lycopodiopsida</taxon>
        <taxon>Lycopodiales</taxon>
        <taxon>Lycopodiaceae</taxon>
        <taxon>Lycopodioideae</taxon>
        <taxon>Diphasiastrum</taxon>
    </lineage>
</organism>
<reference evidence="2" key="1">
    <citation type="journal article" date="2024" name="Proc. Natl. Acad. Sci. U.S.A.">
        <title>Extraordinary preservation of gene collinearity over three hundred million years revealed in homosporous lycophytes.</title>
        <authorList>
            <person name="Li C."/>
            <person name="Wickell D."/>
            <person name="Kuo L.Y."/>
            <person name="Chen X."/>
            <person name="Nie B."/>
            <person name="Liao X."/>
            <person name="Peng D."/>
            <person name="Ji J."/>
            <person name="Jenkins J."/>
            <person name="Williams M."/>
            <person name="Shu S."/>
            <person name="Plott C."/>
            <person name="Barry K."/>
            <person name="Rajasekar S."/>
            <person name="Grimwood J."/>
            <person name="Han X."/>
            <person name="Sun S."/>
            <person name="Hou Z."/>
            <person name="He W."/>
            <person name="Dai G."/>
            <person name="Sun C."/>
            <person name="Schmutz J."/>
            <person name="Leebens-Mack J.H."/>
            <person name="Li F.W."/>
            <person name="Wang L."/>
        </authorList>
    </citation>
    <scope>NUCLEOTIDE SEQUENCE [LARGE SCALE GENOMIC DNA]</scope>
    <source>
        <strain evidence="2">cv. PW_Plant_1</strain>
    </source>
</reference>
<dbReference type="EMBL" id="CM055103">
    <property type="protein sequence ID" value="KAJ7536828.1"/>
    <property type="molecule type" value="Genomic_DNA"/>
</dbReference>
<evidence type="ECO:0000313" key="1">
    <source>
        <dbReference type="EMBL" id="KAJ7536828.1"/>
    </source>
</evidence>
<accession>A0ACC2C4M1</accession>
<sequence length="796" mass="88368">MDLCGSFMRGRSWLVLYHDYEHYHIKSTHACTKKLLFKLIFPPHFYVRIEFDLRNLDYKLGRKVFAVLFIDLVILENNWAVEERSGKIDYIFEKDIMPREQQQHVFTNFQDQISPSGQQPGTKKKRSLPGMPDPAAEIVALSPRTLLATNRFICEICNKGFQRDQNLQLHRRGHDLPWKLKQRTSSETRKRVYICPETSCVHHHPSRALGDLTGIKKHFCRKHGEKKWKCDKCSKKYAVQSDWKAHSKTCGTREYRCDCGILFSRRDSFITHRAFCDALAEESAKYSASNQICFQLDNHLYGSSIPSVGTFSQKSTFFGPSETLLMTGGSDILDSKTGKASYEAAAPAVAASWDTRVNTARYYSPRSFDERLPMCLGSRIEGSEGNGKSIQFKAMEETLATSKDDGHTGLQTYYGRYQYKGEGETLSSACRLEKSQDSRTLAASSLISAFQDSRTIPQIAKSSSRMDLLGIQKLRQQSPINLSLDKHDYVDSIGSKVQLSQSTNNAPGFALSSSDETGPPSLFGGLANIQARSFPFFKNPKFHPSRSQNSATALLQKATQMGARTSSTDLFKALDVEGRETTSIPESATCQRGMPDSASTLYSSQTLFGTLTGDTPSTCYDLLHNSSNLSEERRTWCNQLPTISDSGILNFINSRTNAVSERFRNLVPMFGTAVTESTGHSRTTWSDLDVCCNGKETSATEYKYGSTNTSTRGGSHSADLLEDSAGPFTRDFLGVTNLGASGMTGTVDLSSSRQDSLGAIARNESQRVASFGSRYWSSAGTNATVERNLGLPPLSG</sequence>
<comment type="caution">
    <text evidence="1">The sequence shown here is derived from an EMBL/GenBank/DDBJ whole genome shotgun (WGS) entry which is preliminary data.</text>
</comment>
<protein>
    <submittedName>
        <fullName evidence="1">Uncharacterized protein</fullName>
    </submittedName>
</protein>
<name>A0ACC2C4M1_DIPCM</name>
<proteinExistence type="predicted"/>
<gene>
    <name evidence="1" type="ORF">O6H91_12G083800</name>
</gene>
<evidence type="ECO:0000313" key="2">
    <source>
        <dbReference type="Proteomes" id="UP001162992"/>
    </source>
</evidence>
<dbReference type="Proteomes" id="UP001162992">
    <property type="component" value="Chromosome 12"/>
</dbReference>
<keyword evidence="2" id="KW-1185">Reference proteome</keyword>